<dbReference type="Proteomes" id="UP000002051">
    <property type="component" value="Chromosome 6"/>
</dbReference>
<keyword evidence="2" id="KW-0067">ATP-binding</keyword>
<dbReference type="InterPro" id="IPR029048">
    <property type="entry name" value="HSP70_C_sf"/>
</dbReference>
<dbReference type="GO" id="GO:0140662">
    <property type="term" value="F:ATP-dependent protein folding chaperone"/>
    <property type="evidence" value="ECO:0007669"/>
    <property type="project" value="InterPro"/>
</dbReference>
<evidence type="ECO:0000313" key="4">
    <source>
        <dbReference type="EnsemblPlants" id="KEH25724"/>
    </source>
</evidence>
<reference evidence="4" key="3">
    <citation type="submission" date="2015-04" db="UniProtKB">
        <authorList>
            <consortium name="EnsemblPlants"/>
        </authorList>
    </citation>
    <scope>IDENTIFICATION</scope>
    <source>
        <strain evidence="4">cv. Jemalong A17</strain>
    </source>
</reference>
<dbReference type="AlphaFoldDB" id="A0A072U7J0"/>
<dbReference type="EMBL" id="CM001222">
    <property type="protein sequence ID" value="KEH25724.1"/>
    <property type="molecule type" value="Genomic_DNA"/>
</dbReference>
<evidence type="ECO:0000256" key="1">
    <source>
        <dbReference type="ARBA" id="ARBA00022741"/>
    </source>
</evidence>
<protein>
    <submittedName>
        <fullName evidence="3">Chaperone protein DnaK</fullName>
    </submittedName>
</protein>
<dbReference type="InterPro" id="IPR013126">
    <property type="entry name" value="Hsp_70_fam"/>
</dbReference>
<dbReference type="Gene3D" id="1.20.1270.10">
    <property type="match status" value="1"/>
</dbReference>
<dbReference type="Pfam" id="PF00012">
    <property type="entry name" value="HSP70"/>
    <property type="match status" value="1"/>
</dbReference>
<sequence>MIREAEKYKDEDMRHRKKVEARNALERYAYNMRDSINDPDVSSKLSSKEKENINNAVDLVFKWLEDNKVAEQTSIKLVPTSIWGVNGDDVAVNISDGMPRQTPHKQGLN</sequence>
<keyword evidence="5" id="KW-1185">Reference proteome</keyword>
<dbReference type="EnsemblPlants" id="KEH25724">
    <property type="protein sequence ID" value="KEH25724"/>
    <property type="gene ID" value="MTR_6g033815"/>
</dbReference>
<dbReference type="STRING" id="3880.A0A072U7J0"/>
<dbReference type="GO" id="GO:0005524">
    <property type="term" value="F:ATP binding"/>
    <property type="evidence" value="ECO:0007669"/>
    <property type="project" value="UniProtKB-KW"/>
</dbReference>
<dbReference type="SUPFAM" id="SSF100934">
    <property type="entry name" value="Heat shock protein 70kD (HSP70), C-terminal subdomain"/>
    <property type="match status" value="1"/>
</dbReference>
<reference evidence="3 5" key="1">
    <citation type="journal article" date="2011" name="Nature">
        <title>The Medicago genome provides insight into the evolution of rhizobial symbioses.</title>
        <authorList>
            <person name="Young N.D."/>
            <person name="Debelle F."/>
            <person name="Oldroyd G.E."/>
            <person name="Geurts R."/>
            <person name="Cannon S.B."/>
            <person name="Udvardi M.K."/>
            <person name="Benedito V.A."/>
            <person name="Mayer K.F."/>
            <person name="Gouzy J."/>
            <person name="Schoof H."/>
            <person name="Van de Peer Y."/>
            <person name="Proost S."/>
            <person name="Cook D.R."/>
            <person name="Meyers B.C."/>
            <person name="Spannagl M."/>
            <person name="Cheung F."/>
            <person name="De Mita S."/>
            <person name="Krishnakumar V."/>
            <person name="Gundlach H."/>
            <person name="Zhou S."/>
            <person name="Mudge J."/>
            <person name="Bharti A.K."/>
            <person name="Murray J.D."/>
            <person name="Naoumkina M.A."/>
            <person name="Rosen B."/>
            <person name="Silverstein K.A."/>
            <person name="Tang H."/>
            <person name="Rombauts S."/>
            <person name="Zhao P.X."/>
            <person name="Zhou P."/>
            <person name="Barbe V."/>
            <person name="Bardou P."/>
            <person name="Bechner M."/>
            <person name="Bellec A."/>
            <person name="Berger A."/>
            <person name="Berges H."/>
            <person name="Bidwell S."/>
            <person name="Bisseling T."/>
            <person name="Choisne N."/>
            <person name="Couloux A."/>
            <person name="Denny R."/>
            <person name="Deshpande S."/>
            <person name="Dai X."/>
            <person name="Doyle J.J."/>
            <person name="Dudez A.M."/>
            <person name="Farmer A.D."/>
            <person name="Fouteau S."/>
            <person name="Franken C."/>
            <person name="Gibelin C."/>
            <person name="Gish J."/>
            <person name="Goldstein S."/>
            <person name="Gonzalez A.J."/>
            <person name="Green P.J."/>
            <person name="Hallab A."/>
            <person name="Hartog M."/>
            <person name="Hua A."/>
            <person name="Humphray S.J."/>
            <person name="Jeong D.H."/>
            <person name="Jing Y."/>
            <person name="Jocker A."/>
            <person name="Kenton S.M."/>
            <person name="Kim D.J."/>
            <person name="Klee K."/>
            <person name="Lai H."/>
            <person name="Lang C."/>
            <person name="Lin S."/>
            <person name="Macmil S.L."/>
            <person name="Magdelenat G."/>
            <person name="Matthews L."/>
            <person name="McCorrison J."/>
            <person name="Monaghan E.L."/>
            <person name="Mun J.H."/>
            <person name="Najar F.Z."/>
            <person name="Nicholson C."/>
            <person name="Noirot C."/>
            <person name="O'Bleness M."/>
            <person name="Paule C.R."/>
            <person name="Poulain J."/>
            <person name="Prion F."/>
            <person name="Qin B."/>
            <person name="Qu C."/>
            <person name="Retzel E.F."/>
            <person name="Riddle C."/>
            <person name="Sallet E."/>
            <person name="Samain S."/>
            <person name="Samson N."/>
            <person name="Sanders I."/>
            <person name="Saurat O."/>
            <person name="Scarpelli C."/>
            <person name="Schiex T."/>
            <person name="Segurens B."/>
            <person name="Severin A.J."/>
            <person name="Sherrier D.J."/>
            <person name="Shi R."/>
            <person name="Sims S."/>
            <person name="Singer S.R."/>
            <person name="Sinharoy S."/>
            <person name="Sterck L."/>
            <person name="Viollet A."/>
            <person name="Wang B.B."/>
            <person name="Wang K."/>
            <person name="Wang M."/>
            <person name="Wang X."/>
            <person name="Warfsmann J."/>
            <person name="Weissenbach J."/>
            <person name="White D.D."/>
            <person name="White J.D."/>
            <person name="Wiley G.B."/>
            <person name="Wincker P."/>
            <person name="Xing Y."/>
            <person name="Yang L."/>
            <person name="Yao Z."/>
            <person name="Ying F."/>
            <person name="Zhai J."/>
            <person name="Zhou L."/>
            <person name="Zuber A."/>
            <person name="Denarie J."/>
            <person name="Dixon R.A."/>
            <person name="May G.D."/>
            <person name="Schwartz D.C."/>
            <person name="Rogers J."/>
            <person name="Quetier F."/>
            <person name="Town C.D."/>
            <person name="Roe B.A."/>
        </authorList>
    </citation>
    <scope>NUCLEOTIDE SEQUENCE [LARGE SCALE GENOMIC DNA]</scope>
    <source>
        <strain evidence="3">A17</strain>
        <strain evidence="4 5">cv. Jemalong A17</strain>
    </source>
</reference>
<evidence type="ECO:0000256" key="2">
    <source>
        <dbReference type="ARBA" id="ARBA00022840"/>
    </source>
</evidence>
<evidence type="ECO:0000313" key="5">
    <source>
        <dbReference type="Proteomes" id="UP000002051"/>
    </source>
</evidence>
<proteinExistence type="predicted"/>
<keyword evidence="1" id="KW-0547">Nucleotide-binding</keyword>
<reference evidence="3 5" key="2">
    <citation type="journal article" date="2014" name="BMC Genomics">
        <title>An improved genome release (version Mt4.0) for the model legume Medicago truncatula.</title>
        <authorList>
            <person name="Tang H."/>
            <person name="Krishnakumar V."/>
            <person name="Bidwell S."/>
            <person name="Rosen B."/>
            <person name="Chan A."/>
            <person name="Zhou S."/>
            <person name="Gentzbittel L."/>
            <person name="Childs K.L."/>
            <person name="Yandell M."/>
            <person name="Gundlach H."/>
            <person name="Mayer K.F."/>
            <person name="Schwartz D.C."/>
            <person name="Town C.D."/>
        </authorList>
    </citation>
    <scope>GENOME REANNOTATION</scope>
    <source>
        <strain evidence="3">A17</strain>
        <strain evidence="4 5">cv. Jemalong A17</strain>
    </source>
</reference>
<dbReference type="HOGENOM" id="CLU_2187869_0_0_1"/>
<accession>A0A072U7J0</accession>
<evidence type="ECO:0000313" key="3">
    <source>
        <dbReference type="EMBL" id="KEH25724.1"/>
    </source>
</evidence>
<organism evidence="3 5">
    <name type="scientific">Medicago truncatula</name>
    <name type="common">Barrel medic</name>
    <name type="synonym">Medicago tribuloides</name>
    <dbReference type="NCBI Taxonomy" id="3880"/>
    <lineage>
        <taxon>Eukaryota</taxon>
        <taxon>Viridiplantae</taxon>
        <taxon>Streptophyta</taxon>
        <taxon>Embryophyta</taxon>
        <taxon>Tracheophyta</taxon>
        <taxon>Spermatophyta</taxon>
        <taxon>Magnoliopsida</taxon>
        <taxon>eudicotyledons</taxon>
        <taxon>Gunneridae</taxon>
        <taxon>Pentapetalae</taxon>
        <taxon>rosids</taxon>
        <taxon>fabids</taxon>
        <taxon>Fabales</taxon>
        <taxon>Fabaceae</taxon>
        <taxon>Papilionoideae</taxon>
        <taxon>50 kb inversion clade</taxon>
        <taxon>NPAAA clade</taxon>
        <taxon>Hologalegina</taxon>
        <taxon>IRL clade</taxon>
        <taxon>Trifolieae</taxon>
        <taxon>Medicago</taxon>
    </lineage>
</organism>
<gene>
    <name evidence="3" type="ordered locus">MTR_6g033815</name>
</gene>
<name>A0A072U7J0_MEDTR</name>